<dbReference type="InterPro" id="IPR014581">
    <property type="entry name" value="UCP033303"/>
</dbReference>
<evidence type="ECO:0000313" key="2">
    <source>
        <dbReference type="Proteomes" id="UP000273252"/>
    </source>
</evidence>
<dbReference type="Pfam" id="PF07040">
    <property type="entry name" value="DUF1326"/>
    <property type="match status" value="1"/>
</dbReference>
<dbReference type="OrthoDB" id="340106at2"/>
<dbReference type="AlphaFoldDB" id="A0A3A6QB65"/>
<proteinExistence type="predicted"/>
<protein>
    <submittedName>
        <fullName evidence="1">DUF1326 domain-containing protein</fullName>
    </submittedName>
</protein>
<accession>A0A3A6QB65</accession>
<dbReference type="RefSeq" id="WP_120035234.1">
    <property type="nucleotide sequence ID" value="NZ_QVMU01000035.1"/>
</dbReference>
<dbReference type="PIRSF" id="PIRSF033303">
    <property type="entry name" value="UCP033303"/>
    <property type="match status" value="1"/>
</dbReference>
<dbReference type="InterPro" id="IPR009758">
    <property type="entry name" value="DUF1326"/>
</dbReference>
<gene>
    <name evidence="1" type="ORF">DZ860_21825</name>
</gene>
<organism evidence="1 2">
    <name type="scientific">Vibrio sinensis</name>
    <dbReference type="NCBI Taxonomy" id="2302434"/>
    <lineage>
        <taxon>Bacteria</taxon>
        <taxon>Pseudomonadati</taxon>
        <taxon>Pseudomonadota</taxon>
        <taxon>Gammaproteobacteria</taxon>
        <taxon>Vibrionales</taxon>
        <taxon>Vibrionaceae</taxon>
        <taxon>Vibrio</taxon>
    </lineage>
</organism>
<dbReference type="EMBL" id="QVMU01000035">
    <property type="protein sequence ID" value="RJX65323.1"/>
    <property type="molecule type" value="Genomic_DNA"/>
</dbReference>
<name>A0A3A6QB65_9VIBR</name>
<comment type="caution">
    <text evidence="1">The sequence shown here is derived from an EMBL/GenBank/DDBJ whole genome shotgun (WGS) entry which is preliminary data.</text>
</comment>
<dbReference type="Proteomes" id="UP000273252">
    <property type="component" value="Unassembled WGS sequence"/>
</dbReference>
<reference evidence="1 2" key="1">
    <citation type="submission" date="2018-08" db="EMBL/GenBank/DDBJ databases">
        <title>Vibrio isolated from the Eastern China Marginal Seas.</title>
        <authorList>
            <person name="Li Y."/>
        </authorList>
    </citation>
    <scope>NUCLEOTIDE SEQUENCE [LARGE SCALE GENOMIC DNA]</scope>
    <source>
        <strain evidence="1 2">BEI233</strain>
    </source>
</reference>
<sequence>MSNENNWILEMHQIESCNCSHGCGCQFAGFPDSDTGGCEALIGFSVKSGHLGNLDLTGIKIVLAASWPKAIHEGNGRAILFIDSSVQEDKINAIATIFSGQAGGMPFEALAGTFSQIEGPIICAIAMNTDDHRPSFSIADIVNVQHIPLTDPMTGEDKKVSISFPDGGFLWNEGIIGTTKAMSLNHPAFSFEHVGRFAAKAEVKWGN</sequence>
<keyword evidence="2" id="KW-1185">Reference proteome</keyword>
<evidence type="ECO:0000313" key="1">
    <source>
        <dbReference type="EMBL" id="RJX65323.1"/>
    </source>
</evidence>